<evidence type="ECO:0000313" key="1">
    <source>
        <dbReference type="EMBL" id="KAF2752815.1"/>
    </source>
</evidence>
<protein>
    <submittedName>
        <fullName evidence="1">Uncharacterized protein</fullName>
    </submittedName>
</protein>
<dbReference type="GeneID" id="54481089"/>
<dbReference type="RefSeq" id="XP_033595266.1">
    <property type="nucleotide sequence ID" value="XM_033740035.1"/>
</dbReference>
<proteinExistence type="predicted"/>
<reference evidence="1" key="1">
    <citation type="journal article" date="2020" name="Stud. Mycol.">
        <title>101 Dothideomycetes genomes: a test case for predicting lifestyles and emergence of pathogens.</title>
        <authorList>
            <person name="Haridas S."/>
            <person name="Albert R."/>
            <person name="Binder M."/>
            <person name="Bloem J."/>
            <person name="Labutti K."/>
            <person name="Salamov A."/>
            <person name="Andreopoulos B."/>
            <person name="Baker S."/>
            <person name="Barry K."/>
            <person name="Bills G."/>
            <person name="Bluhm B."/>
            <person name="Cannon C."/>
            <person name="Castanera R."/>
            <person name="Culley D."/>
            <person name="Daum C."/>
            <person name="Ezra D."/>
            <person name="Gonzalez J."/>
            <person name="Henrissat B."/>
            <person name="Kuo A."/>
            <person name="Liang C."/>
            <person name="Lipzen A."/>
            <person name="Lutzoni F."/>
            <person name="Magnuson J."/>
            <person name="Mondo S."/>
            <person name="Nolan M."/>
            <person name="Ohm R."/>
            <person name="Pangilinan J."/>
            <person name="Park H.-J."/>
            <person name="Ramirez L."/>
            <person name="Alfaro M."/>
            <person name="Sun H."/>
            <person name="Tritt A."/>
            <person name="Yoshinaga Y."/>
            <person name="Zwiers L.-H."/>
            <person name="Turgeon B."/>
            <person name="Goodwin S."/>
            <person name="Spatafora J."/>
            <person name="Crous P."/>
            <person name="Grigoriev I."/>
        </authorList>
    </citation>
    <scope>NUCLEOTIDE SEQUENCE</scope>
    <source>
        <strain evidence="1">CBS 121739</strain>
    </source>
</reference>
<organism evidence="1 2">
    <name type="scientific">Pseudovirgaria hyperparasitica</name>
    <dbReference type="NCBI Taxonomy" id="470096"/>
    <lineage>
        <taxon>Eukaryota</taxon>
        <taxon>Fungi</taxon>
        <taxon>Dikarya</taxon>
        <taxon>Ascomycota</taxon>
        <taxon>Pezizomycotina</taxon>
        <taxon>Dothideomycetes</taxon>
        <taxon>Dothideomycetes incertae sedis</taxon>
        <taxon>Acrospermales</taxon>
        <taxon>Acrospermaceae</taxon>
        <taxon>Pseudovirgaria</taxon>
    </lineage>
</organism>
<dbReference type="EMBL" id="ML996593">
    <property type="protein sequence ID" value="KAF2752815.1"/>
    <property type="molecule type" value="Genomic_DNA"/>
</dbReference>
<sequence>MVQNEESFRVRHQCLLAPLGIVGLWPTISIRRWRLYNGVWPDYGVKLIYFHGCTVDCDVYQFTVYMNMFAAKLCQGPPAVSAVLLQGGPYLADSGGVNSRTGIRNEW</sequence>
<keyword evidence="2" id="KW-1185">Reference proteome</keyword>
<evidence type="ECO:0000313" key="2">
    <source>
        <dbReference type="Proteomes" id="UP000799437"/>
    </source>
</evidence>
<dbReference type="AlphaFoldDB" id="A0A6A6VRN0"/>
<gene>
    <name evidence="1" type="ORF">EJ05DRAFT_238646</name>
</gene>
<name>A0A6A6VRN0_9PEZI</name>
<dbReference type="Proteomes" id="UP000799437">
    <property type="component" value="Unassembled WGS sequence"/>
</dbReference>
<accession>A0A6A6VRN0</accession>